<organism evidence="1 2">
    <name type="scientific">Aspergillus sclerotiicarbonarius (strain CBS 121057 / IBT 28362)</name>
    <dbReference type="NCBI Taxonomy" id="1448318"/>
    <lineage>
        <taxon>Eukaryota</taxon>
        <taxon>Fungi</taxon>
        <taxon>Dikarya</taxon>
        <taxon>Ascomycota</taxon>
        <taxon>Pezizomycotina</taxon>
        <taxon>Eurotiomycetes</taxon>
        <taxon>Eurotiomycetidae</taxon>
        <taxon>Eurotiales</taxon>
        <taxon>Aspergillaceae</taxon>
        <taxon>Aspergillus</taxon>
        <taxon>Aspergillus subgen. Circumdati</taxon>
    </lineage>
</organism>
<dbReference type="PANTHER" id="PTHR37574">
    <property type="entry name" value="LIPASE B"/>
    <property type="match status" value="1"/>
</dbReference>
<name>A0A319ETH5_ASPSB</name>
<dbReference type="InterPro" id="IPR053228">
    <property type="entry name" value="Stereospecific_Lipase"/>
</dbReference>
<dbReference type="GO" id="GO:0016787">
    <property type="term" value="F:hydrolase activity"/>
    <property type="evidence" value="ECO:0007669"/>
    <property type="project" value="UniProtKB-KW"/>
</dbReference>
<dbReference type="Proteomes" id="UP000248423">
    <property type="component" value="Unassembled WGS sequence"/>
</dbReference>
<evidence type="ECO:0000313" key="2">
    <source>
        <dbReference type="Proteomes" id="UP000248423"/>
    </source>
</evidence>
<dbReference type="Gene3D" id="2.30.30.1060">
    <property type="match status" value="1"/>
</dbReference>
<dbReference type="VEuPathDB" id="FungiDB:BO78DRAFT_458359"/>
<dbReference type="AlphaFoldDB" id="A0A319ETH5"/>
<dbReference type="OrthoDB" id="4605274at2759"/>
<dbReference type="Gene3D" id="3.40.50.1820">
    <property type="entry name" value="alpha/beta hydrolase"/>
    <property type="match status" value="1"/>
</dbReference>
<dbReference type="EMBL" id="KZ826321">
    <property type="protein sequence ID" value="PYI10548.1"/>
    <property type="molecule type" value="Genomic_DNA"/>
</dbReference>
<keyword evidence="2" id="KW-1185">Reference proteome</keyword>
<proteinExistence type="predicted"/>
<evidence type="ECO:0000313" key="1">
    <source>
        <dbReference type="EMBL" id="PYI10548.1"/>
    </source>
</evidence>
<sequence length="580" mass="62347">MATVISRLYVHTKCRGGTHQGVVDRVVTDEAGAHEEDVANLPKTAAGWMTSHWKVRQNADPRLRCPGNSGRAVLDSYLRLVLGHSQLMASRINGCVHRASVNLHNMKLPTLIVCLIYGAFLSPALLCASPLHNGSSASNLGHDLISVLSSAAQDPMVDGRVSVTVSEIKSRLSADKSSQEARDETVQLAWQKIEAIFTNRTNSALLDFVHGIVASGLLPSKLLSFLNGYLDNSLNSGHNVNPGLGSERIYPSRAAKDAPYSIPEEALRQAIHISNFSPAGRKGQKPVILVPGTAAPAGTSYYFNFGKLGSAIPEADVAWVNVPGASLGDAQINAEYIAYAINYISALHQTNVTVIAWSQGGLNTQWAFKYWPSTRNVVEDFIALSPDFRGTIVSTLACPWLAGTLCTPALWQQGWDTKFVHTLRGLGGDSAYVPTTTVYSSFDEVVQPMSGEQASAILQDSHGVGVSNNHLQTICAHKPAGGIYTHEGVLYNPLAWALTIDALTHDGPGDPSRLDIGKVCERLLPPQLSLDDMLGTEGLLLVSMSEVLRYTPKTFTEPDIIGYASKVLGVRGKESAGKEF</sequence>
<dbReference type="STRING" id="1448318.A0A319ETH5"/>
<keyword evidence="1" id="KW-0378">Hydrolase</keyword>
<reference evidence="1 2" key="1">
    <citation type="submission" date="2018-02" db="EMBL/GenBank/DDBJ databases">
        <title>The genomes of Aspergillus section Nigri reveals drivers in fungal speciation.</title>
        <authorList>
            <consortium name="DOE Joint Genome Institute"/>
            <person name="Vesth T.C."/>
            <person name="Nybo J."/>
            <person name="Theobald S."/>
            <person name="Brandl J."/>
            <person name="Frisvad J.C."/>
            <person name="Nielsen K.F."/>
            <person name="Lyhne E.K."/>
            <person name="Kogle M.E."/>
            <person name="Kuo A."/>
            <person name="Riley R."/>
            <person name="Clum A."/>
            <person name="Nolan M."/>
            <person name="Lipzen A."/>
            <person name="Salamov A."/>
            <person name="Henrissat B."/>
            <person name="Wiebenga A."/>
            <person name="De vries R.P."/>
            <person name="Grigoriev I.V."/>
            <person name="Mortensen U.H."/>
            <person name="Andersen M.R."/>
            <person name="Baker S.E."/>
        </authorList>
    </citation>
    <scope>NUCLEOTIDE SEQUENCE [LARGE SCALE GENOMIC DNA]</scope>
    <source>
        <strain evidence="1 2">CBS 121057</strain>
    </source>
</reference>
<dbReference type="InterPro" id="IPR029058">
    <property type="entry name" value="AB_hydrolase_fold"/>
</dbReference>
<gene>
    <name evidence="1" type="ORF">BO78DRAFT_458359</name>
</gene>
<dbReference type="SUPFAM" id="SSF53474">
    <property type="entry name" value="alpha/beta-Hydrolases"/>
    <property type="match status" value="1"/>
</dbReference>
<protein>
    <submittedName>
        <fullName evidence="1">Alpha/beta-hydrolase</fullName>
    </submittedName>
</protein>
<accession>A0A319ETH5</accession>
<dbReference type="PANTHER" id="PTHR37574:SF1">
    <property type="entry name" value="LIPASE B"/>
    <property type="match status" value="1"/>
</dbReference>